<dbReference type="NCBIfam" id="TIGR02231">
    <property type="entry name" value="mucoidy inhibitor MuiA family protein"/>
    <property type="match status" value="1"/>
</dbReference>
<evidence type="ECO:0000313" key="5">
    <source>
        <dbReference type="Proteomes" id="UP000001023"/>
    </source>
</evidence>
<evidence type="ECO:0000259" key="2">
    <source>
        <dbReference type="Pfam" id="PF13598"/>
    </source>
</evidence>
<evidence type="ECO:0000313" key="4">
    <source>
        <dbReference type="EMBL" id="AAV96934.1"/>
    </source>
</evidence>
<sequence length="554" mass="60686">MPACRYPIASDQGFLMRFFVPFVVALFSTVTPGLAGSYSTETTVTAATVFPQGAAVRRQLSMELPAGRHDLTLLGIPVDGPELETLDIQVAGARVLARKFRHSDVPWHDYRSAAYLAARERVRAVEQQILAVRDAAETARLRARAADQASGFLARLGENEGLAGAEPETLRAITRMIAEEALTSARAAQDAEIEARGIERKLTALEEELQAAMQDLAAVSGATEDRGVLTLDLELEAEGTVEIDIGYLTLEAGWQPVTDLYLTTGASPQVDIRLGARVTQDTGDDWSEIALSISTLRPMDRASPSTLWPLLRRIVEPEREERMFKGAMAEAVVEAPVIVDEFQPAYDVPGTGQTYTLSAPVTLISGVEDTFLEIGRVSEAAEVFAQAAAQHDSHAFRMARFRNSTGRTILPSDSGRRFVDGVMVALEATPQIVEGEEVTLGFGPIYGLTVERAVLNRSTGDTGIITRSNAQNERVEIAVRNLTGESWPLRVFDQVPYSEQEDLVIDWTATPKPDEQDVDRLRGILAWKMELAPEAERIIRLDTAINWPEGMELR</sequence>
<dbReference type="AlphaFoldDB" id="Q5LM51"/>
<accession>Q5LM51</accession>
<keyword evidence="1" id="KW-0175">Coiled coil</keyword>
<dbReference type="InterPro" id="IPR037291">
    <property type="entry name" value="DUF4139"/>
</dbReference>
<dbReference type="PANTHER" id="PTHR31005:SF8">
    <property type="entry name" value="DUF4139 DOMAIN-CONTAINING PROTEIN"/>
    <property type="match status" value="1"/>
</dbReference>
<dbReference type="Pfam" id="PF13598">
    <property type="entry name" value="DUF4139"/>
    <property type="match status" value="1"/>
</dbReference>
<evidence type="ECO:0008006" key="6">
    <source>
        <dbReference type="Google" id="ProtNLM"/>
    </source>
</evidence>
<reference evidence="4 5" key="2">
    <citation type="journal article" date="2014" name="Stand. Genomic Sci.">
        <title>An updated genome annotation for the model marine bacterium Ruegeria pomeroyi DSS-3.</title>
        <authorList>
            <person name="Rivers A.R."/>
            <person name="Smith C.B."/>
            <person name="Moran M.A."/>
        </authorList>
    </citation>
    <scope>GENOME REANNOTATION</scope>
    <source>
        <strain evidence="5">ATCC 700808 / DSM 15171 / DSS-3</strain>
    </source>
</reference>
<evidence type="ECO:0000256" key="1">
    <source>
        <dbReference type="SAM" id="Coils"/>
    </source>
</evidence>
<gene>
    <name evidence="4" type="ordered locus">SPO3713</name>
</gene>
<dbReference type="PaxDb" id="246200-SPO3713"/>
<dbReference type="eggNOG" id="COG1842">
    <property type="taxonomic scope" value="Bacteria"/>
</dbReference>
<organism evidence="4 5">
    <name type="scientific">Ruegeria pomeroyi (strain ATCC 700808 / DSM 15171 / DSS-3)</name>
    <name type="common">Silicibacter pomeroyi</name>
    <dbReference type="NCBI Taxonomy" id="246200"/>
    <lineage>
        <taxon>Bacteria</taxon>
        <taxon>Pseudomonadati</taxon>
        <taxon>Pseudomonadota</taxon>
        <taxon>Alphaproteobacteria</taxon>
        <taxon>Rhodobacterales</taxon>
        <taxon>Roseobacteraceae</taxon>
        <taxon>Ruegeria</taxon>
    </lineage>
</organism>
<name>Q5LM51_RUEPO</name>
<dbReference type="PANTHER" id="PTHR31005">
    <property type="entry name" value="DUF4139 DOMAIN-CONTAINING PROTEIN"/>
    <property type="match status" value="1"/>
</dbReference>
<keyword evidence="5" id="KW-1185">Reference proteome</keyword>
<feature type="coiled-coil region" evidence="1">
    <location>
        <begin position="188"/>
        <end position="222"/>
    </location>
</feature>
<protein>
    <recommendedName>
        <fullName evidence="6">DUF4139 domain-containing protein</fullName>
    </recommendedName>
</protein>
<dbReference type="KEGG" id="sil:SPO3713"/>
<evidence type="ECO:0000259" key="3">
    <source>
        <dbReference type="Pfam" id="PF13600"/>
    </source>
</evidence>
<dbReference type="InterPro" id="IPR025554">
    <property type="entry name" value="DUF4140"/>
</dbReference>
<dbReference type="Pfam" id="PF13600">
    <property type="entry name" value="DUF4140"/>
    <property type="match status" value="1"/>
</dbReference>
<proteinExistence type="predicted"/>
<dbReference type="Proteomes" id="UP000001023">
    <property type="component" value="Chromosome"/>
</dbReference>
<feature type="domain" description="DUF4140" evidence="3">
    <location>
        <begin position="47"/>
        <end position="143"/>
    </location>
</feature>
<feature type="domain" description="DUF4139" evidence="2">
    <location>
        <begin position="243"/>
        <end position="549"/>
    </location>
</feature>
<dbReference type="EMBL" id="CP000031">
    <property type="protein sequence ID" value="AAV96934.1"/>
    <property type="molecule type" value="Genomic_DNA"/>
</dbReference>
<dbReference type="HOGENOM" id="CLU_010457_3_1_5"/>
<reference evidence="4 5" key="1">
    <citation type="journal article" date="2004" name="Nature">
        <title>Genome sequence of Silicibacter pomeroyi reveals adaptations to the marine environment.</title>
        <authorList>
            <person name="Moran M.A."/>
            <person name="Buchan A."/>
            <person name="Gonzalez J.M."/>
            <person name="Heidelberg J.F."/>
            <person name="Whitman W.B."/>
            <person name="Kiene R.P."/>
            <person name="Henriksen J.R."/>
            <person name="King G.M."/>
            <person name="Belas R."/>
            <person name="Fuqua C."/>
            <person name="Brinkac L."/>
            <person name="Lewis M."/>
            <person name="Johri S."/>
            <person name="Weaver B."/>
            <person name="Pai G."/>
            <person name="Eisen J.A."/>
            <person name="Rahe E."/>
            <person name="Sheldon W.M."/>
            <person name="Ye W."/>
            <person name="Miller T.R."/>
            <person name="Carlton J."/>
            <person name="Rasko D.A."/>
            <person name="Paulsen I.T."/>
            <person name="Ren Q."/>
            <person name="Daugherty S.C."/>
            <person name="Deboy R.T."/>
            <person name="Dodson R.J."/>
            <person name="Durkin A.S."/>
            <person name="Madupu R."/>
            <person name="Nelson W.C."/>
            <person name="Sullivan S.A."/>
            <person name="Rosovitz M.J."/>
            <person name="Haft D.H."/>
            <person name="Selengut J."/>
            <person name="Ward N."/>
        </authorList>
    </citation>
    <scope>NUCLEOTIDE SEQUENCE [LARGE SCALE GENOMIC DNA]</scope>
    <source>
        <strain evidence="5">ATCC 700808 / DSM 15171 / DSS-3</strain>
    </source>
</reference>
<dbReference type="InterPro" id="IPR011935">
    <property type="entry name" value="CHP02231"/>
</dbReference>